<feature type="region of interest" description="Disordered" evidence="4">
    <location>
        <begin position="332"/>
        <end position="353"/>
    </location>
</feature>
<dbReference type="Gene3D" id="1.10.260.40">
    <property type="entry name" value="lambda repressor-like DNA-binding domains"/>
    <property type="match status" value="1"/>
</dbReference>
<dbReference type="Gene3D" id="3.40.50.2300">
    <property type="match status" value="2"/>
</dbReference>
<keyword evidence="2 6" id="KW-0238">DNA-binding</keyword>
<keyword evidence="1" id="KW-0805">Transcription regulation</keyword>
<feature type="region of interest" description="Disordered" evidence="4">
    <location>
        <begin position="1"/>
        <end position="33"/>
    </location>
</feature>
<feature type="domain" description="HTH lacI-type" evidence="5">
    <location>
        <begin position="31"/>
        <end position="86"/>
    </location>
</feature>
<dbReference type="PROSITE" id="PS50932">
    <property type="entry name" value="HTH_LACI_2"/>
    <property type="match status" value="1"/>
</dbReference>
<keyword evidence="3" id="KW-0804">Transcription</keyword>
<dbReference type="RefSeq" id="WP_378281961.1">
    <property type="nucleotide sequence ID" value="NZ_JBHSON010000013.1"/>
</dbReference>
<dbReference type="PANTHER" id="PTHR30146:SF153">
    <property type="entry name" value="LACTOSE OPERON REPRESSOR"/>
    <property type="match status" value="1"/>
</dbReference>
<dbReference type="Pfam" id="PF00356">
    <property type="entry name" value="LacI"/>
    <property type="match status" value="1"/>
</dbReference>
<dbReference type="SUPFAM" id="SSF47413">
    <property type="entry name" value="lambda repressor-like DNA-binding domains"/>
    <property type="match status" value="1"/>
</dbReference>
<dbReference type="InterPro" id="IPR028082">
    <property type="entry name" value="Peripla_BP_I"/>
</dbReference>
<dbReference type="InterPro" id="IPR000843">
    <property type="entry name" value="HTH_LacI"/>
</dbReference>
<dbReference type="InterPro" id="IPR010982">
    <property type="entry name" value="Lambda_DNA-bd_dom_sf"/>
</dbReference>
<evidence type="ECO:0000256" key="1">
    <source>
        <dbReference type="ARBA" id="ARBA00023015"/>
    </source>
</evidence>
<reference evidence="7" key="1">
    <citation type="journal article" date="2019" name="Int. J. Syst. Evol. Microbiol.">
        <title>The Global Catalogue of Microorganisms (GCM) 10K type strain sequencing project: providing services to taxonomists for standard genome sequencing and annotation.</title>
        <authorList>
            <consortium name="The Broad Institute Genomics Platform"/>
            <consortium name="The Broad Institute Genome Sequencing Center for Infectious Disease"/>
            <person name="Wu L."/>
            <person name="Ma J."/>
        </authorList>
    </citation>
    <scope>NUCLEOTIDE SEQUENCE [LARGE SCALE GENOMIC DNA]</scope>
    <source>
        <strain evidence="7">KCTC 42087</strain>
    </source>
</reference>
<name>A0ABW0ZUY5_9ACTN</name>
<dbReference type="SMART" id="SM00354">
    <property type="entry name" value="HTH_LACI"/>
    <property type="match status" value="1"/>
</dbReference>
<dbReference type="PANTHER" id="PTHR30146">
    <property type="entry name" value="LACI-RELATED TRANSCRIPTIONAL REPRESSOR"/>
    <property type="match status" value="1"/>
</dbReference>
<evidence type="ECO:0000256" key="2">
    <source>
        <dbReference type="ARBA" id="ARBA00023125"/>
    </source>
</evidence>
<dbReference type="CDD" id="cd01392">
    <property type="entry name" value="HTH_LacI"/>
    <property type="match status" value="1"/>
</dbReference>
<dbReference type="Pfam" id="PF13377">
    <property type="entry name" value="Peripla_BP_3"/>
    <property type="match status" value="1"/>
</dbReference>
<evidence type="ECO:0000259" key="5">
    <source>
        <dbReference type="PROSITE" id="PS50932"/>
    </source>
</evidence>
<evidence type="ECO:0000313" key="7">
    <source>
        <dbReference type="Proteomes" id="UP001596074"/>
    </source>
</evidence>
<evidence type="ECO:0000313" key="6">
    <source>
        <dbReference type="EMBL" id="MFC5746338.1"/>
    </source>
</evidence>
<evidence type="ECO:0000256" key="3">
    <source>
        <dbReference type="ARBA" id="ARBA00023163"/>
    </source>
</evidence>
<dbReference type="InterPro" id="IPR046335">
    <property type="entry name" value="LacI/GalR-like_sensor"/>
</dbReference>
<protein>
    <submittedName>
        <fullName evidence="6">LacI family DNA-binding transcriptional regulator</fullName>
    </submittedName>
</protein>
<dbReference type="SUPFAM" id="SSF53822">
    <property type="entry name" value="Periplasmic binding protein-like I"/>
    <property type="match status" value="1"/>
</dbReference>
<proteinExistence type="predicted"/>
<sequence length="353" mass="37323">MYRPHAAVRDLSGDDVSGQPENGKPPSRRPATSVDVARLAGVSRATVSHVLNGQVERFSAETVERVRGAAAALGYVRSTAGRALVRGRGDFIVLAVPHATVTRVQEVIEALSADIEELGFTVVVHFAGVRAGRKAPDRLHHMIETLRPAGVVNLGGLSEDDMEALRAAGCLVLPRYRSGDPNLFIGRLQAGHLHARGRTEIAYAFTGDRRDDPYGPGRAEAVAAFCAEAGLAPPAHLHVPIEAAAARKALERLVSLRGRPVGIACYNDEVALALVFAAKGLGLEVPGDVAVIGVERTEVGQVVSPRLTTVAGDLPAIVGFFRYDLARAYGGAASRPEPPGLTDGYRIYQGETT</sequence>
<dbReference type="GO" id="GO:0003677">
    <property type="term" value="F:DNA binding"/>
    <property type="evidence" value="ECO:0007669"/>
    <property type="project" value="UniProtKB-KW"/>
</dbReference>
<organism evidence="6 7">
    <name type="scientific">Actinomadura rugatobispora</name>
    <dbReference type="NCBI Taxonomy" id="1994"/>
    <lineage>
        <taxon>Bacteria</taxon>
        <taxon>Bacillati</taxon>
        <taxon>Actinomycetota</taxon>
        <taxon>Actinomycetes</taxon>
        <taxon>Streptosporangiales</taxon>
        <taxon>Thermomonosporaceae</taxon>
        <taxon>Actinomadura</taxon>
    </lineage>
</organism>
<dbReference type="Proteomes" id="UP001596074">
    <property type="component" value="Unassembled WGS sequence"/>
</dbReference>
<gene>
    <name evidence="6" type="ORF">ACFPZN_12015</name>
</gene>
<comment type="caution">
    <text evidence="6">The sequence shown here is derived from an EMBL/GenBank/DDBJ whole genome shotgun (WGS) entry which is preliminary data.</text>
</comment>
<evidence type="ECO:0000256" key="4">
    <source>
        <dbReference type="SAM" id="MobiDB-lite"/>
    </source>
</evidence>
<keyword evidence="7" id="KW-1185">Reference proteome</keyword>
<accession>A0ABW0ZUY5</accession>
<dbReference type="EMBL" id="JBHSON010000013">
    <property type="protein sequence ID" value="MFC5746338.1"/>
    <property type="molecule type" value="Genomic_DNA"/>
</dbReference>